<protein>
    <submittedName>
        <fullName evidence="3">SPOR domain-containing protein</fullName>
    </submittedName>
</protein>
<dbReference type="RefSeq" id="WP_377480560.1">
    <property type="nucleotide sequence ID" value="NZ_JBHUOX010000001.1"/>
</dbReference>
<sequence length="235" mass="26401">MLKNNQRLIYSFLLTLLFLFFSGTIAQAQVEPDTTQPSKPVLPTGPPMPTERREPKPTEQPRPEQQPARMPSSARQEPIAEQALRPIDRMYTGGSFGLQFGTFTNISLLPILGYRLTDKFSLGVGGVYHFSKFGSFSYSSYGARAFTQLELFNIGEGAILGHAEVEFLNTKYEDRGDLFTTNITLPLVGVGYRQRISDKASVDMLLLYNVNDQERGNPYNNPVFRVGFNIPFTSR</sequence>
<evidence type="ECO:0000256" key="2">
    <source>
        <dbReference type="SAM" id="SignalP"/>
    </source>
</evidence>
<name>A0ABW6BN28_9BACT</name>
<evidence type="ECO:0000313" key="4">
    <source>
        <dbReference type="Proteomes" id="UP001597641"/>
    </source>
</evidence>
<reference evidence="4" key="1">
    <citation type="journal article" date="2019" name="Int. J. Syst. Evol. Microbiol.">
        <title>The Global Catalogue of Microorganisms (GCM) 10K type strain sequencing project: providing services to taxonomists for standard genome sequencing and annotation.</title>
        <authorList>
            <consortium name="The Broad Institute Genomics Platform"/>
            <consortium name="The Broad Institute Genome Sequencing Center for Infectious Disease"/>
            <person name="Wu L."/>
            <person name="Ma J."/>
        </authorList>
    </citation>
    <scope>NUCLEOTIDE SEQUENCE [LARGE SCALE GENOMIC DNA]</scope>
    <source>
        <strain evidence="4">KCTC 23984</strain>
    </source>
</reference>
<evidence type="ECO:0000256" key="1">
    <source>
        <dbReference type="SAM" id="MobiDB-lite"/>
    </source>
</evidence>
<comment type="caution">
    <text evidence="3">The sequence shown here is derived from an EMBL/GenBank/DDBJ whole genome shotgun (WGS) entry which is preliminary data.</text>
</comment>
<dbReference type="Proteomes" id="UP001597641">
    <property type="component" value="Unassembled WGS sequence"/>
</dbReference>
<feature type="compositionally biased region" description="Basic and acidic residues" evidence="1">
    <location>
        <begin position="50"/>
        <end position="62"/>
    </location>
</feature>
<feature type="signal peptide" evidence="2">
    <location>
        <begin position="1"/>
        <end position="28"/>
    </location>
</feature>
<feature type="region of interest" description="Disordered" evidence="1">
    <location>
        <begin position="31"/>
        <end position="77"/>
    </location>
</feature>
<gene>
    <name evidence="3" type="ORF">ACFS7Z_02820</name>
</gene>
<organism evidence="3 4">
    <name type="scientific">Pontibacter toksunensis</name>
    <dbReference type="NCBI Taxonomy" id="1332631"/>
    <lineage>
        <taxon>Bacteria</taxon>
        <taxon>Pseudomonadati</taxon>
        <taxon>Bacteroidota</taxon>
        <taxon>Cytophagia</taxon>
        <taxon>Cytophagales</taxon>
        <taxon>Hymenobacteraceae</taxon>
        <taxon>Pontibacter</taxon>
    </lineage>
</organism>
<dbReference type="EMBL" id="JBHUOX010000001">
    <property type="protein sequence ID" value="MFD2999280.1"/>
    <property type="molecule type" value="Genomic_DNA"/>
</dbReference>
<keyword evidence="2" id="KW-0732">Signal</keyword>
<evidence type="ECO:0000313" key="3">
    <source>
        <dbReference type="EMBL" id="MFD2999280.1"/>
    </source>
</evidence>
<dbReference type="SUPFAM" id="SSF56935">
    <property type="entry name" value="Porins"/>
    <property type="match status" value="1"/>
</dbReference>
<keyword evidence="4" id="KW-1185">Reference proteome</keyword>
<accession>A0ABW6BN28</accession>
<proteinExistence type="predicted"/>
<feature type="chain" id="PRO_5045694681" evidence="2">
    <location>
        <begin position="29"/>
        <end position="235"/>
    </location>
</feature>